<dbReference type="Proteomes" id="UP000265520">
    <property type="component" value="Unassembled WGS sequence"/>
</dbReference>
<proteinExistence type="predicted"/>
<reference evidence="1 2" key="1">
    <citation type="journal article" date="2018" name="Front. Plant Sci.">
        <title>Red Clover (Trifolium pratense) and Zigzag Clover (T. medium) - A Picture of Genomic Similarities and Differences.</title>
        <authorList>
            <person name="Dluhosova J."/>
            <person name="Istvanek J."/>
            <person name="Nedelnik J."/>
            <person name="Repkova J."/>
        </authorList>
    </citation>
    <scope>NUCLEOTIDE SEQUENCE [LARGE SCALE GENOMIC DNA]</scope>
    <source>
        <strain evidence="2">cv. 10/8</strain>
        <tissue evidence="1">Leaf</tissue>
    </source>
</reference>
<protein>
    <submittedName>
        <fullName evidence="1">Uncharacterized protein</fullName>
    </submittedName>
</protein>
<sequence>MLNQEDTLFLYPSSPGEQGSLDIFSTPTGTRLRHINTPISAVNS</sequence>
<evidence type="ECO:0000313" key="1">
    <source>
        <dbReference type="EMBL" id="MCI49954.1"/>
    </source>
</evidence>
<dbReference type="EMBL" id="LXQA010409246">
    <property type="protein sequence ID" value="MCI49954.1"/>
    <property type="molecule type" value="Genomic_DNA"/>
</dbReference>
<accession>A0A392SP33</accession>
<organism evidence="1 2">
    <name type="scientific">Trifolium medium</name>
    <dbReference type="NCBI Taxonomy" id="97028"/>
    <lineage>
        <taxon>Eukaryota</taxon>
        <taxon>Viridiplantae</taxon>
        <taxon>Streptophyta</taxon>
        <taxon>Embryophyta</taxon>
        <taxon>Tracheophyta</taxon>
        <taxon>Spermatophyta</taxon>
        <taxon>Magnoliopsida</taxon>
        <taxon>eudicotyledons</taxon>
        <taxon>Gunneridae</taxon>
        <taxon>Pentapetalae</taxon>
        <taxon>rosids</taxon>
        <taxon>fabids</taxon>
        <taxon>Fabales</taxon>
        <taxon>Fabaceae</taxon>
        <taxon>Papilionoideae</taxon>
        <taxon>50 kb inversion clade</taxon>
        <taxon>NPAAA clade</taxon>
        <taxon>Hologalegina</taxon>
        <taxon>IRL clade</taxon>
        <taxon>Trifolieae</taxon>
        <taxon>Trifolium</taxon>
    </lineage>
</organism>
<dbReference type="AlphaFoldDB" id="A0A392SP33"/>
<evidence type="ECO:0000313" key="2">
    <source>
        <dbReference type="Proteomes" id="UP000265520"/>
    </source>
</evidence>
<comment type="caution">
    <text evidence="1">The sequence shown here is derived from an EMBL/GenBank/DDBJ whole genome shotgun (WGS) entry which is preliminary data.</text>
</comment>
<feature type="non-terminal residue" evidence="1">
    <location>
        <position position="44"/>
    </location>
</feature>
<name>A0A392SP33_9FABA</name>
<keyword evidence="2" id="KW-1185">Reference proteome</keyword>